<protein>
    <recommendedName>
        <fullName evidence="2">Pyridoxamine 5'-phosphate oxidase N-terminal domain-containing protein</fullName>
    </recommendedName>
</protein>
<evidence type="ECO:0000313" key="3">
    <source>
        <dbReference type="EMBL" id="ORY95129.1"/>
    </source>
</evidence>
<name>A0A1Y2G7Y7_9FUNG</name>
<evidence type="ECO:0000259" key="2">
    <source>
        <dbReference type="Pfam" id="PF01243"/>
    </source>
</evidence>
<dbReference type="PANTHER" id="PTHR39336:SF3">
    <property type="entry name" value="PYRIDOXAMINE PHOSPHATE OXIDASE"/>
    <property type="match status" value="1"/>
</dbReference>
<keyword evidence="1" id="KW-0812">Transmembrane</keyword>
<dbReference type="InterPro" id="IPR011576">
    <property type="entry name" value="Pyridox_Oxase_N"/>
</dbReference>
<feature type="domain" description="Pyridoxamine 5'-phosphate oxidase N-terminal" evidence="2">
    <location>
        <begin position="9"/>
        <end position="139"/>
    </location>
</feature>
<dbReference type="EMBL" id="MCFF01000085">
    <property type="protein sequence ID" value="ORY95129.1"/>
    <property type="molecule type" value="Genomic_DNA"/>
</dbReference>
<keyword evidence="1" id="KW-1133">Transmembrane helix</keyword>
<evidence type="ECO:0000313" key="4">
    <source>
        <dbReference type="Proteomes" id="UP000193648"/>
    </source>
</evidence>
<dbReference type="AlphaFoldDB" id="A0A1Y2G7Y7"/>
<gene>
    <name evidence="3" type="ORF">BCR41DRAFT_426893</name>
</gene>
<evidence type="ECO:0000256" key="1">
    <source>
        <dbReference type="SAM" id="Phobius"/>
    </source>
</evidence>
<dbReference type="STRING" id="64571.A0A1Y2G7Y7"/>
<reference evidence="3 4" key="1">
    <citation type="submission" date="2016-07" db="EMBL/GenBank/DDBJ databases">
        <title>Pervasive Adenine N6-methylation of Active Genes in Fungi.</title>
        <authorList>
            <consortium name="DOE Joint Genome Institute"/>
            <person name="Mondo S.J."/>
            <person name="Dannebaum R.O."/>
            <person name="Kuo R.C."/>
            <person name="Labutti K."/>
            <person name="Haridas S."/>
            <person name="Kuo A."/>
            <person name="Salamov A."/>
            <person name="Ahrendt S.R."/>
            <person name="Lipzen A."/>
            <person name="Sullivan W."/>
            <person name="Andreopoulos W.B."/>
            <person name="Clum A."/>
            <person name="Lindquist E."/>
            <person name="Daum C."/>
            <person name="Ramamoorthy G.K."/>
            <person name="Gryganskyi A."/>
            <person name="Culley D."/>
            <person name="Magnuson J.K."/>
            <person name="James T.Y."/>
            <person name="O'Malley M.A."/>
            <person name="Stajich J.E."/>
            <person name="Spatafora J.W."/>
            <person name="Visel A."/>
            <person name="Grigoriev I.V."/>
        </authorList>
    </citation>
    <scope>NUCLEOTIDE SEQUENCE [LARGE SCALE GENOMIC DNA]</scope>
    <source>
        <strain evidence="3 4">NRRL 3116</strain>
    </source>
</reference>
<feature type="transmembrane region" description="Helical" evidence="1">
    <location>
        <begin position="231"/>
        <end position="248"/>
    </location>
</feature>
<accession>A0A1Y2G7Y7</accession>
<dbReference type="Gene3D" id="2.30.110.10">
    <property type="entry name" value="Electron Transport, Fmn-binding Protein, Chain A"/>
    <property type="match status" value="1"/>
</dbReference>
<proteinExistence type="predicted"/>
<dbReference type="InParanoid" id="A0A1Y2G7Y7"/>
<dbReference type="InterPro" id="IPR012349">
    <property type="entry name" value="Split_barrel_FMN-bd"/>
</dbReference>
<dbReference type="OrthoDB" id="539398at2759"/>
<sequence>MGQWYESISEDLAEWIKKQKIFFVATAPLDAQGCVNSSPKGHDALRILGPNQACYLEMSGSGIETQSHLEENGRITLMMAAFEGGPRILRLIGTGRVVRLDTPEFNQLLEDHYKGSQLYENNGKRAIIMVDVRKVGTTCGYAVPFYDYRGERPTLMNHWAKKDREAMKKYWLTRNTYSLDGLPGMRHEMLGPEWAGKNRQAGEAIILPKWATHSPFNISAWFKSGSNSSNATILATGIAIGAGVVTLINNRRR</sequence>
<dbReference type="RefSeq" id="XP_021875336.1">
    <property type="nucleotide sequence ID" value="XM_022030790.1"/>
</dbReference>
<keyword evidence="4" id="KW-1185">Reference proteome</keyword>
<keyword evidence="1" id="KW-0472">Membrane</keyword>
<dbReference type="SUPFAM" id="SSF50475">
    <property type="entry name" value="FMN-binding split barrel"/>
    <property type="match status" value="1"/>
</dbReference>
<dbReference type="PANTHER" id="PTHR39336">
    <property type="entry name" value="PYRIDOXAMINE PHOSPHATE OXIDASE FAMILY PROTEIN (AFU_ORTHOLOGUE AFUA_6G11440)"/>
    <property type="match status" value="1"/>
</dbReference>
<comment type="caution">
    <text evidence="3">The sequence shown here is derived from an EMBL/GenBank/DDBJ whole genome shotgun (WGS) entry which is preliminary data.</text>
</comment>
<dbReference type="Pfam" id="PF01243">
    <property type="entry name" value="PNPOx_N"/>
    <property type="match status" value="1"/>
</dbReference>
<dbReference type="Proteomes" id="UP000193648">
    <property type="component" value="Unassembled WGS sequence"/>
</dbReference>
<organism evidence="3 4">
    <name type="scientific">Lobosporangium transversale</name>
    <dbReference type="NCBI Taxonomy" id="64571"/>
    <lineage>
        <taxon>Eukaryota</taxon>
        <taxon>Fungi</taxon>
        <taxon>Fungi incertae sedis</taxon>
        <taxon>Mucoromycota</taxon>
        <taxon>Mortierellomycotina</taxon>
        <taxon>Mortierellomycetes</taxon>
        <taxon>Mortierellales</taxon>
        <taxon>Mortierellaceae</taxon>
        <taxon>Lobosporangium</taxon>
    </lineage>
</organism>
<dbReference type="GeneID" id="33572631"/>